<proteinExistence type="predicted"/>
<evidence type="ECO:0000313" key="1">
    <source>
        <dbReference type="EMBL" id="GAA2915429.1"/>
    </source>
</evidence>
<evidence type="ECO:0000313" key="2">
    <source>
        <dbReference type="Proteomes" id="UP001501102"/>
    </source>
</evidence>
<dbReference type="Proteomes" id="UP001501102">
    <property type="component" value="Unassembled WGS sequence"/>
</dbReference>
<protein>
    <recommendedName>
        <fullName evidence="3">DUF4352 domain-containing protein</fullName>
    </recommendedName>
</protein>
<comment type="caution">
    <text evidence="1">The sequence shown here is derived from an EMBL/GenBank/DDBJ whole genome shotgun (WGS) entry which is preliminary data.</text>
</comment>
<accession>A0ABN3WH85</accession>
<reference evidence="1 2" key="1">
    <citation type="journal article" date="2019" name="Int. J. Syst. Evol. Microbiol.">
        <title>The Global Catalogue of Microorganisms (GCM) 10K type strain sequencing project: providing services to taxonomists for standard genome sequencing and annotation.</title>
        <authorList>
            <consortium name="The Broad Institute Genomics Platform"/>
            <consortium name="The Broad Institute Genome Sequencing Center for Infectious Disease"/>
            <person name="Wu L."/>
            <person name="Ma J."/>
        </authorList>
    </citation>
    <scope>NUCLEOTIDE SEQUENCE [LARGE SCALE GENOMIC DNA]</scope>
    <source>
        <strain evidence="1 2">JCM 4087</strain>
    </source>
</reference>
<evidence type="ECO:0008006" key="3">
    <source>
        <dbReference type="Google" id="ProtNLM"/>
    </source>
</evidence>
<sequence>MEINPPQEPAAASVDTPTTGVSRKVVVRRWLLCLAAVGAIFWACSAVSDFFENLGGGPVRSAADYRMRDIKTREAGRQAVGGLRPGAGDASWMQEEGSTSCVDDLGFDRDGVRREQPHYKWKLQYSGKADYLTDLGRLRAEWQRRGWKTEDTSAPETLNPQHPIPQWPGIRTTDDHGVVIAIGIDWYTGKPVLSTDGGCVRYRRDGGVTARDRTGAAAAGKSPAREGTVTYDDGVQVTIGPVRPISLAKEDMAGGDATAAHTYRVPVTVTNHSGAPVELRSYDMGSHAGENPGVRRLTGYPAALNSGQDAKVLEGESTRLEYVFTAETKPSRLDLTYGPGELHTSYPWQLSVP</sequence>
<keyword evidence="2" id="KW-1185">Reference proteome</keyword>
<gene>
    <name evidence="1" type="ORF">GCM10020221_08950</name>
</gene>
<name>A0ABN3WH85_STRTU</name>
<organism evidence="1 2">
    <name type="scientific">Streptomyces thioluteus</name>
    <dbReference type="NCBI Taxonomy" id="66431"/>
    <lineage>
        <taxon>Bacteria</taxon>
        <taxon>Bacillati</taxon>
        <taxon>Actinomycetota</taxon>
        <taxon>Actinomycetes</taxon>
        <taxon>Kitasatosporales</taxon>
        <taxon>Streptomycetaceae</taxon>
        <taxon>Streptomyces</taxon>
    </lineage>
</organism>
<dbReference type="EMBL" id="BAAAXZ010000034">
    <property type="protein sequence ID" value="GAA2915429.1"/>
    <property type="molecule type" value="Genomic_DNA"/>
</dbReference>